<evidence type="ECO:0000256" key="1">
    <source>
        <dbReference type="SAM" id="MobiDB-lite"/>
    </source>
</evidence>
<feature type="compositionally biased region" description="Polar residues" evidence="1">
    <location>
        <begin position="328"/>
        <end position="347"/>
    </location>
</feature>
<keyword evidence="3" id="KW-1185">Reference proteome</keyword>
<feature type="region of interest" description="Disordered" evidence="1">
    <location>
        <begin position="196"/>
        <end position="251"/>
    </location>
</feature>
<dbReference type="Proteomes" id="UP000242188">
    <property type="component" value="Unassembled WGS sequence"/>
</dbReference>
<evidence type="ECO:0000313" key="3">
    <source>
        <dbReference type="Proteomes" id="UP000242188"/>
    </source>
</evidence>
<evidence type="ECO:0000313" key="2">
    <source>
        <dbReference type="EMBL" id="OWF54415.1"/>
    </source>
</evidence>
<feature type="compositionally biased region" description="Basic and acidic residues" evidence="1">
    <location>
        <begin position="222"/>
        <end position="246"/>
    </location>
</feature>
<dbReference type="EMBL" id="NEDP02001046">
    <property type="protein sequence ID" value="OWF54415.1"/>
    <property type="molecule type" value="Genomic_DNA"/>
</dbReference>
<feature type="region of interest" description="Disordered" evidence="1">
    <location>
        <begin position="324"/>
        <end position="349"/>
    </location>
</feature>
<comment type="caution">
    <text evidence="2">The sequence shown here is derived from an EMBL/GenBank/DDBJ whole genome shotgun (WGS) entry which is preliminary data.</text>
</comment>
<feature type="region of interest" description="Disordered" evidence="1">
    <location>
        <begin position="367"/>
        <end position="386"/>
    </location>
</feature>
<feature type="compositionally biased region" description="Polar residues" evidence="1">
    <location>
        <begin position="512"/>
        <end position="531"/>
    </location>
</feature>
<feature type="compositionally biased region" description="Basic and acidic residues" evidence="1">
    <location>
        <begin position="196"/>
        <end position="212"/>
    </location>
</feature>
<dbReference type="AlphaFoldDB" id="A0A210R0H4"/>
<feature type="compositionally biased region" description="Polar residues" evidence="1">
    <location>
        <begin position="375"/>
        <end position="386"/>
    </location>
</feature>
<feature type="region of interest" description="Disordered" evidence="1">
    <location>
        <begin position="499"/>
        <end position="531"/>
    </location>
</feature>
<name>A0A210R0H4_MIZYE</name>
<reference evidence="2 3" key="1">
    <citation type="journal article" date="2017" name="Nat. Ecol. Evol.">
        <title>Scallop genome provides insights into evolution of bilaterian karyotype and development.</title>
        <authorList>
            <person name="Wang S."/>
            <person name="Zhang J."/>
            <person name="Jiao W."/>
            <person name="Li J."/>
            <person name="Xun X."/>
            <person name="Sun Y."/>
            <person name="Guo X."/>
            <person name="Huan P."/>
            <person name="Dong B."/>
            <person name="Zhang L."/>
            <person name="Hu X."/>
            <person name="Sun X."/>
            <person name="Wang J."/>
            <person name="Zhao C."/>
            <person name="Wang Y."/>
            <person name="Wang D."/>
            <person name="Huang X."/>
            <person name="Wang R."/>
            <person name="Lv J."/>
            <person name="Li Y."/>
            <person name="Zhang Z."/>
            <person name="Liu B."/>
            <person name="Lu W."/>
            <person name="Hui Y."/>
            <person name="Liang J."/>
            <person name="Zhou Z."/>
            <person name="Hou R."/>
            <person name="Li X."/>
            <person name="Liu Y."/>
            <person name="Li H."/>
            <person name="Ning X."/>
            <person name="Lin Y."/>
            <person name="Zhao L."/>
            <person name="Xing Q."/>
            <person name="Dou J."/>
            <person name="Li Y."/>
            <person name="Mao J."/>
            <person name="Guo H."/>
            <person name="Dou H."/>
            <person name="Li T."/>
            <person name="Mu C."/>
            <person name="Jiang W."/>
            <person name="Fu Q."/>
            <person name="Fu X."/>
            <person name="Miao Y."/>
            <person name="Liu J."/>
            <person name="Yu Q."/>
            <person name="Li R."/>
            <person name="Liao H."/>
            <person name="Li X."/>
            <person name="Kong Y."/>
            <person name="Jiang Z."/>
            <person name="Chourrout D."/>
            <person name="Li R."/>
            <person name="Bao Z."/>
        </authorList>
    </citation>
    <scope>NUCLEOTIDE SEQUENCE [LARGE SCALE GENOMIC DNA]</scope>
    <source>
        <strain evidence="2 3">PY_sf001</strain>
    </source>
</reference>
<proteinExistence type="predicted"/>
<organism evidence="2 3">
    <name type="scientific">Mizuhopecten yessoensis</name>
    <name type="common">Japanese scallop</name>
    <name type="synonym">Patinopecten yessoensis</name>
    <dbReference type="NCBI Taxonomy" id="6573"/>
    <lineage>
        <taxon>Eukaryota</taxon>
        <taxon>Metazoa</taxon>
        <taxon>Spiralia</taxon>
        <taxon>Lophotrochozoa</taxon>
        <taxon>Mollusca</taxon>
        <taxon>Bivalvia</taxon>
        <taxon>Autobranchia</taxon>
        <taxon>Pteriomorphia</taxon>
        <taxon>Pectinida</taxon>
        <taxon>Pectinoidea</taxon>
        <taxon>Pectinidae</taxon>
        <taxon>Mizuhopecten</taxon>
    </lineage>
</organism>
<protein>
    <submittedName>
        <fullName evidence="2">Uncharacterized protein</fullName>
    </submittedName>
</protein>
<dbReference type="OrthoDB" id="6153554at2759"/>
<gene>
    <name evidence="2" type="ORF">KP79_PYT08631</name>
</gene>
<sequence length="634" mass="70160">MSILLDSGNTENKPRLCATDGHNNLQINQTVIGFLSEFVSVGLHRVPYPGTGESENKVTSAHDEALKTVGYGRLEKPCTVYYNNPFDPRLTFDGLGHLLTATDTVTGSLSKEQLAQNVFLALENSDVVMDDLFSQNRNLYQALCSSTDLGLSVDPNRYKLFPEIDGNVSEDGSEDCKRMFEKICSHPIKDLWTHTQEGTERVTCDTDRKPDSPDQTAKKTHTANEHCQCEAEKNSPKTHNLPEKNPPKNKIRYSYKRLEGKKKSSVEPDQNALYDLIERDIEQVLSEESDEEDRGRISDSKVTPIHLMTGDTMTGARLTAEPKCPREVTQTGEEATKTEPTLSGTRNAQHKEPHFTTAELKHGVRQVPLDPCQNDPVQTTTTNETGSAYKEAKIQEFKEEMEKITSRKDVPKTLVVTGDPHITTQNNAPSHMEYSEFSLDSIVAKSVLRPSVPSFYPGFNKGGTAAIENEHMFVRKTQTTAHNRGTRPPPGIGQNTYGDQNGAHNAQGPPNWANTSAAPQTQNTGHVATGNFQNHNTAAMRDATQKIDFRSTLINPRPCHQPANVNKLQLQPTHAATAALLMANCIQQSSGKDAASTVSAAMRSSRYAESVPRTYSEESTTRLQRYYLCSHAES</sequence>
<accession>A0A210R0H4</accession>